<dbReference type="EMBL" id="JPMI01000256">
    <property type="protein sequence ID" value="KFA89235.1"/>
    <property type="molecule type" value="Genomic_DNA"/>
</dbReference>
<evidence type="ECO:0000256" key="4">
    <source>
        <dbReference type="SAM" id="MobiDB-lite"/>
    </source>
</evidence>
<dbReference type="Pfam" id="PF01739">
    <property type="entry name" value="CheR"/>
    <property type="match status" value="1"/>
</dbReference>
<dbReference type="PANTHER" id="PTHR24422:SF19">
    <property type="entry name" value="CHEMOTAXIS PROTEIN METHYLTRANSFERASE"/>
    <property type="match status" value="1"/>
</dbReference>
<gene>
    <name evidence="6" type="ORF">Q664_36130</name>
</gene>
<organism evidence="6 7">
    <name type="scientific">Archangium violaceum Cb vi76</name>
    <dbReference type="NCBI Taxonomy" id="1406225"/>
    <lineage>
        <taxon>Bacteria</taxon>
        <taxon>Pseudomonadati</taxon>
        <taxon>Myxococcota</taxon>
        <taxon>Myxococcia</taxon>
        <taxon>Myxococcales</taxon>
        <taxon>Cystobacterineae</taxon>
        <taxon>Archangiaceae</taxon>
        <taxon>Archangium</taxon>
    </lineage>
</organism>
<reference evidence="6 7" key="1">
    <citation type="submission" date="2014-07" db="EMBL/GenBank/DDBJ databases">
        <title>Draft Genome Sequence of Gephyronic Acid Producer, Cystobacter violaceus Strain Cb vi76.</title>
        <authorList>
            <person name="Stevens D.C."/>
            <person name="Young J."/>
            <person name="Carmichael R."/>
            <person name="Tan J."/>
            <person name="Taylor R.E."/>
        </authorList>
    </citation>
    <scope>NUCLEOTIDE SEQUENCE [LARGE SCALE GENOMIC DNA]</scope>
    <source>
        <strain evidence="6 7">Cb vi76</strain>
    </source>
</reference>
<dbReference type="SMART" id="SM00138">
    <property type="entry name" value="MeTrc"/>
    <property type="match status" value="1"/>
</dbReference>
<dbReference type="GO" id="GO:0032259">
    <property type="term" value="P:methylation"/>
    <property type="evidence" value="ECO:0007669"/>
    <property type="project" value="UniProtKB-KW"/>
</dbReference>
<sequence>MSSGVVEAQQVLARAREVVASCTGFRDTAISPTAVDRVVRAELARGRSPSELLAELQRPGAPLARTLLDAVLVGETYFFRHPEQFRFLAYEAVPAALSRGTLTLRGWSAGCASGEETYSIAACLLNMAPPGVRVEVLGSDLHEGRLEAARRGVYGNWSRREAGPLLHPLYQELGEGRVSILDPVRAVVRFVQGNLLEPLHEMYGHFDVIFCRNVLTYFSPDAVQVALGHLAKALVPGGFLLLGTVEVDHPPAGLVRVGAPELQAFRRPLPREQTTPPAPRPVPVAREPEPYRAAASLRATTPPPPPAPTAVGLHTEALQRIESGDESGAATLLEKLLQQFRDYLPGMLELALLRERAGAREAAFALMHTVRDNAARLPPDLIIEGPEPLPARFYRASADAFLTLGAIE</sequence>
<proteinExistence type="predicted"/>
<dbReference type="RefSeq" id="WP_043405939.1">
    <property type="nucleotide sequence ID" value="NZ_JPMI01000256.1"/>
</dbReference>
<dbReference type="SUPFAM" id="SSF53335">
    <property type="entry name" value="S-adenosyl-L-methionine-dependent methyltransferases"/>
    <property type="match status" value="1"/>
</dbReference>
<dbReference type="PANTHER" id="PTHR24422">
    <property type="entry name" value="CHEMOTAXIS PROTEIN METHYLTRANSFERASE"/>
    <property type="match status" value="1"/>
</dbReference>
<protein>
    <submittedName>
        <fullName evidence="6">SAM-dependent methyltransferase</fullName>
    </submittedName>
</protein>
<accession>A0A084SLA0</accession>
<dbReference type="InterPro" id="IPR022642">
    <property type="entry name" value="CheR_C"/>
</dbReference>
<keyword evidence="1 6" id="KW-0489">Methyltransferase</keyword>
<dbReference type="AlphaFoldDB" id="A0A084SLA0"/>
<dbReference type="PRINTS" id="PR00996">
    <property type="entry name" value="CHERMTFRASE"/>
</dbReference>
<dbReference type="CDD" id="cd02440">
    <property type="entry name" value="AdoMet_MTases"/>
    <property type="match status" value="1"/>
</dbReference>
<keyword evidence="2 6" id="KW-0808">Transferase</keyword>
<dbReference type="GO" id="GO:0008757">
    <property type="term" value="F:S-adenosylmethionine-dependent methyltransferase activity"/>
    <property type="evidence" value="ECO:0007669"/>
    <property type="project" value="InterPro"/>
</dbReference>
<evidence type="ECO:0000313" key="7">
    <source>
        <dbReference type="Proteomes" id="UP000028547"/>
    </source>
</evidence>
<keyword evidence="3" id="KW-0949">S-adenosyl-L-methionine</keyword>
<dbReference type="Gene3D" id="3.40.50.150">
    <property type="entry name" value="Vaccinia Virus protein VP39"/>
    <property type="match status" value="1"/>
</dbReference>
<dbReference type="PROSITE" id="PS50123">
    <property type="entry name" value="CHER"/>
    <property type="match status" value="1"/>
</dbReference>
<evidence type="ECO:0000256" key="1">
    <source>
        <dbReference type="ARBA" id="ARBA00022603"/>
    </source>
</evidence>
<name>A0A084SLA0_9BACT</name>
<evidence type="ECO:0000259" key="5">
    <source>
        <dbReference type="PROSITE" id="PS50123"/>
    </source>
</evidence>
<dbReference type="InterPro" id="IPR029063">
    <property type="entry name" value="SAM-dependent_MTases_sf"/>
</dbReference>
<dbReference type="InterPro" id="IPR000780">
    <property type="entry name" value="CheR_MeTrfase"/>
</dbReference>
<evidence type="ECO:0000256" key="3">
    <source>
        <dbReference type="ARBA" id="ARBA00022691"/>
    </source>
</evidence>
<dbReference type="Proteomes" id="UP000028547">
    <property type="component" value="Unassembled WGS sequence"/>
</dbReference>
<feature type="region of interest" description="Disordered" evidence="4">
    <location>
        <begin position="266"/>
        <end position="286"/>
    </location>
</feature>
<dbReference type="InterPro" id="IPR050903">
    <property type="entry name" value="Bact_Chemotaxis_MeTrfase"/>
</dbReference>
<feature type="domain" description="CheR-type methyltransferase" evidence="5">
    <location>
        <begin position="67"/>
        <end position="246"/>
    </location>
</feature>
<evidence type="ECO:0000313" key="6">
    <source>
        <dbReference type="EMBL" id="KFA89235.1"/>
    </source>
</evidence>
<comment type="caution">
    <text evidence="6">The sequence shown here is derived from an EMBL/GenBank/DDBJ whole genome shotgun (WGS) entry which is preliminary data.</text>
</comment>
<evidence type="ECO:0000256" key="2">
    <source>
        <dbReference type="ARBA" id="ARBA00022679"/>
    </source>
</evidence>